<name>A0A398DLU3_9BACT</name>
<dbReference type="Gene3D" id="3.30.9.10">
    <property type="entry name" value="D-Amino Acid Oxidase, subunit A, domain 2"/>
    <property type="match status" value="1"/>
</dbReference>
<reference evidence="3 4" key="1">
    <citation type="submission" date="2018-09" db="EMBL/GenBank/DDBJ databases">
        <title>Discovery and Ecogenomic Context for Candidatus Cryosericales, a Global Caldiserica Order Active in Thawing Permafrost.</title>
        <authorList>
            <person name="Martinez M.A."/>
            <person name="Woodcroft B.J."/>
            <person name="Ignacio Espinoza J.C."/>
            <person name="Zayed A."/>
            <person name="Singleton C.M."/>
            <person name="Boyd J."/>
            <person name="Li Y.-F."/>
            <person name="Purvine S."/>
            <person name="Maughan H."/>
            <person name="Hodgkins S.B."/>
            <person name="Anderson D."/>
            <person name="Sederholm M."/>
            <person name="Temperton B."/>
            <person name="Saleska S.R."/>
            <person name="Tyson G.W."/>
            <person name="Rich V.I."/>
        </authorList>
    </citation>
    <scope>NUCLEOTIDE SEQUENCE [LARGE SCALE GENOMIC DNA]</scope>
    <source>
        <strain evidence="3 4">SMC3</strain>
    </source>
</reference>
<evidence type="ECO:0000313" key="4">
    <source>
        <dbReference type="Proteomes" id="UP000266042"/>
    </source>
</evidence>
<organism evidence="3 4">
    <name type="scientific">Candidatus Cryosericum hinesii</name>
    <dbReference type="NCBI Taxonomy" id="2290915"/>
    <lineage>
        <taxon>Bacteria</taxon>
        <taxon>Pseudomonadati</taxon>
        <taxon>Caldisericota/Cryosericota group</taxon>
        <taxon>Candidatus Cryosericota</taxon>
        <taxon>Candidatus Cryosericia</taxon>
        <taxon>Candidatus Cryosericales</taxon>
        <taxon>Candidatus Cryosericaceae</taxon>
        <taxon>Candidatus Cryosericum</taxon>
    </lineage>
</organism>
<dbReference type="PANTHER" id="PTHR13847">
    <property type="entry name" value="SARCOSINE DEHYDROGENASE-RELATED"/>
    <property type="match status" value="1"/>
</dbReference>
<dbReference type="Pfam" id="PF01266">
    <property type="entry name" value="DAO"/>
    <property type="match status" value="1"/>
</dbReference>
<evidence type="ECO:0000256" key="1">
    <source>
        <dbReference type="ARBA" id="ARBA00023002"/>
    </source>
</evidence>
<dbReference type="GO" id="GO:0005737">
    <property type="term" value="C:cytoplasm"/>
    <property type="evidence" value="ECO:0007669"/>
    <property type="project" value="TreeGrafter"/>
</dbReference>
<keyword evidence="1" id="KW-0560">Oxidoreductase</keyword>
<evidence type="ECO:0000259" key="2">
    <source>
        <dbReference type="Pfam" id="PF01266"/>
    </source>
</evidence>
<gene>
    <name evidence="3" type="ORF">SMC3_07210</name>
</gene>
<dbReference type="PANTHER" id="PTHR13847:SF287">
    <property type="entry name" value="FAD-DEPENDENT OXIDOREDUCTASE DOMAIN-CONTAINING PROTEIN 1"/>
    <property type="match status" value="1"/>
</dbReference>
<sequence>MKSRYDCVIIGGGISGLAIAYELAKRGYKDVAVLEECYLGSGSTGRCGSGIRAQFTGPDQIVLLREAEEMWTHMSDELGYDIHFKACGYLFLWDTPELVEKAKQNVAFQNKHGVMSRIIDRQEAKEICPSLNTDSFLAGQWYDKDGMAFPFDTVTGYAQAARRLGVDILTTTHVFQLETTPAHTFTVHTTQGNIETKNVVNAAGPGSKGIAAMLGVDLPYRLDKHQIMATEPLEQFLGPMLVKNSLYYLQTHRGNVVGGTDNDDKNATDIDSTFEFLTKFASEACEIVPRLAGVKLMRQWAGYYVVSPDAHPVLGPIDEVPGFFQANGYSGHGFMMGPIVGRLLAEYVADGKPSIDIEHYNFRRFARGELLVEKAVIG</sequence>
<dbReference type="AlphaFoldDB" id="A0A398DLU3"/>
<proteinExistence type="predicted"/>
<accession>A0A398DLU3</accession>
<dbReference type="RefSeq" id="WP_119087152.1">
    <property type="nucleotide sequence ID" value="NZ_QXIV01000020.1"/>
</dbReference>
<dbReference type="GO" id="GO:0016491">
    <property type="term" value="F:oxidoreductase activity"/>
    <property type="evidence" value="ECO:0007669"/>
    <property type="project" value="UniProtKB-KW"/>
</dbReference>
<comment type="caution">
    <text evidence="3">The sequence shown here is derived from an EMBL/GenBank/DDBJ whole genome shotgun (WGS) entry which is preliminary data.</text>
</comment>
<evidence type="ECO:0000313" key="3">
    <source>
        <dbReference type="EMBL" id="RIE12174.1"/>
    </source>
</evidence>
<dbReference type="Proteomes" id="UP000266042">
    <property type="component" value="Unassembled WGS sequence"/>
</dbReference>
<dbReference type="EMBL" id="QXIW01000031">
    <property type="protein sequence ID" value="RIE12174.1"/>
    <property type="molecule type" value="Genomic_DNA"/>
</dbReference>
<dbReference type="InterPro" id="IPR036188">
    <property type="entry name" value="FAD/NAD-bd_sf"/>
</dbReference>
<dbReference type="InterPro" id="IPR006076">
    <property type="entry name" value="FAD-dep_OxRdtase"/>
</dbReference>
<dbReference type="SUPFAM" id="SSF54373">
    <property type="entry name" value="FAD-linked reductases, C-terminal domain"/>
    <property type="match status" value="1"/>
</dbReference>
<dbReference type="Gene3D" id="3.50.50.60">
    <property type="entry name" value="FAD/NAD(P)-binding domain"/>
    <property type="match status" value="1"/>
</dbReference>
<protein>
    <submittedName>
        <fullName evidence="3">FAD-binding oxidoreductase</fullName>
    </submittedName>
</protein>
<dbReference type="SUPFAM" id="SSF51905">
    <property type="entry name" value="FAD/NAD(P)-binding domain"/>
    <property type="match status" value="1"/>
</dbReference>
<feature type="domain" description="FAD dependent oxidoreductase" evidence="2">
    <location>
        <begin position="6"/>
        <end position="346"/>
    </location>
</feature>